<reference evidence="9 10" key="2">
    <citation type="journal article" date="2012" name="Eukaryot. Cell">
        <title>Genome update of Botrytis cinerea strains B05.10 and T4.</title>
        <authorList>
            <person name="Staats M."/>
            <person name="van Kan J.A."/>
        </authorList>
    </citation>
    <scope>NUCLEOTIDE SEQUENCE [LARGE SCALE GENOMIC DNA]</scope>
    <source>
        <strain evidence="9 10">B05.10</strain>
    </source>
</reference>
<dbReference type="GO" id="GO:0008270">
    <property type="term" value="F:zinc ion binding"/>
    <property type="evidence" value="ECO:0007669"/>
    <property type="project" value="InterPro"/>
</dbReference>
<evidence type="ECO:0000259" key="8">
    <source>
        <dbReference type="PROSITE" id="PS50048"/>
    </source>
</evidence>
<dbReference type="SMART" id="SM00066">
    <property type="entry name" value="GAL4"/>
    <property type="match status" value="1"/>
</dbReference>
<dbReference type="PANTHER" id="PTHR47782:SF12">
    <property type="entry name" value="ZN(II)2CYS6 TRANSCRIPTION FACTOR (EUROFUNG)"/>
    <property type="match status" value="1"/>
</dbReference>
<dbReference type="PROSITE" id="PS00463">
    <property type="entry name" value="ZN2_CY6_FUNGAL_1"/>
    <property type="match status" value="1"/>
</dbReference>
<dbReference type="InterPro" id="IPR036864">
    <property type="entry name" value="Zn2-C6_fun-type_DNA-bd_sf"/>
</dbReference>
<dbReference type="Gene3D" id="4.10.240.10">
    <property type="entry name" value="Zn(2)-C6 fungal-type DNA-binding domain"/>
    <property type="match status" value="1"/>
</dbReference>
<dbReference type="GO" id="GO:0000981">
    <property type="term" value="F:DNA-binding transcription factor activity, RNA polymerase II-specific"/>
    <property type="evidence" value="ECO:0007669"/>
    <property type="project" value="InterPro"/>
</dbReference>
<keyword evidence="7" id="KW-0539">Nucleus</keyword>
<evidence type="ECO:0000256" key="3">
    <source>
        <dbReference type="ARBA" id="ARBA00022833"/>
    </source>
</evidence>
<evidence type="ECO:0000256" key="1">
    <source>
        <dbReference type="ARBA" id="ARBA00004123"/>
    </source>
</evidence>
<evidence type="ECO:0000313" key="9">
    <source>
        <dbReference type="EMBL" id="ATZ53780.1"/>
    </source>
</evidence>
<reference evidence="9 10" key="3">
    <citation type="journal article" date="2017" name="Mol. Plant Pathol.">
        <title>A gapless genome sequence of the fungus Botrytis cinerea.</title>
        <authorList>
            <person name="Van Kan J.A."/>
            <person name="Stassen J.H."/>
            <person name="Mosbach A."/>
            <person name="Van Der Lee T.A."/>
            <person name="Faino L."/>
            <person name="Farmer A.D."/>
            <person name="Papasotiriou D.G."/>
            <person name="Zhou S."/>
            <person name="Seidl M.F."/>
            <person name="Cottam E."/>
            <person name="Edel D."/>
            <person name="Hahn M."/>
            <person name="Schwartz D.C."/>
            <person name="Dietrich R.A."/>
            <person name="Widdison S."/>
            <person name="Scalliet G."/>
        </authorList>
    </citation>
    <scope>NUCLEOTIDE SEQUENCE [LARGE SCALE GENOMIC DNA]</scope>
    <source>
        <strain evidence="9 10">B05.10</strain>
    </source>
</reference>
<keyword evidence="6" id="KW-0804">Transcription</keyword>
<dbReference type="CDD" id="cd00067">
    <property type="entry name" value="GAL4"/>
    <property type="match status" value="1"/>
</dbReference>
<dbReference type="EMBL" id="CP009813">
    <property type="protein sequence ID" value="ATZ53780.1"/>
    <property type="molecule type" value="Genomic_DNA"/>
</dbReference>
<protein>
    <recommendedName>
        <fullName evidence="8">Zn(2)-C6 fungal-type domain-containing protein</fullName>
    </recommendedName>
</protein>
<dbReference type="Pfam" id="PF00172">
    <property type="entry name" value="Zn_clus"/>
    <property type="match status" value="1"/>
</dbReference>
<name>A0A384JTC8_BOTFB</name>
<reference evidence="9 10" key="1">
    <citation type="journal article" date="2011" name="PLoS Genet.">
        <title>Genomic analysis of the necrotrophic fungal pathogens Sclerotinia sclerotiorum and Botrytis cinerea.</title>
        <authorList>
            <person name="Amselem J."/>
            <person name="Cuomo C.A."/>
            <person name="van Kan J.A."/>
            <person name="Viaud M."/>
            <person name="Benito E.P."/>
            <person name="Couloux A."/>
            <person name="Coutinho P.M."/>
            <person name="de Vries R.P."/>
            <person name="Dyer P.S."/>
            <person name="Fillinger S."/>
            <person name="Fournier E."/>
            <person name="Gout L."/>
            <person name="Hahn M."/>
            <person name="Kohn L."/>
            <person name="Lapalu N."/>
            <person name="Plummer K.M."/>
            <person name="Pradier J.M."/>
            <person name="Quevillon E."/>
            <person name="Sharon A."/>
            <person name="Simon A."/>
            <person name="ten Have A."/>
            <person name="Tudzynski B."/>
            <person name="Tudzynski P."/>
            <person name="Wincker P."/>
            <person name="Andrew M."/>
            <person name="Anthouard V."/>
            <person name="Beever R.E."/>
            <person name="Beffa R."/>
            <person name="Benoit I."/>
            <person name="Bouzid O."/>
            <person name="Brault B."/>
            <person name="Chen Z."/>
            <person name="Choquer M."/>
            <person name="Collemare J."/>
            <person name="Cotton P."/>
            <person name="Danchin E.G."/>
            <person name="Da Silva C."/>
            <person name="Gautier A."/>
            <person name="Giraud C."/>
            <person name="Giraud T."/>
            <person name="Gonzalez C."/>
            <person name="Grossetete S."/>
            <person name="Guldener U."/>
            <person name="Henrissat B."/>
            <person name="Howlett B.J."/>
            <person name="Kodira C."/>
            <person name="Kretschmer M."/>
            <person name="Lappartient A."/>
            <person name="Leroch M."/>
            <person name="Levis C."/>
            <person name="Mauceli E."/>
            <person name="Neuveglise C."/>
            <person name="Oeser B."/>
            <person name="Pearson M."/>
            <person name="Poulain J."/>
            <person name="Poussereau N."/>
            <person name="Quesneville H."/>
            <person name="Rascle C."/>
            <person name="Schumacher J."/>
            <person name="Segurens B."/>
            <person name="Sexton A."/>
            <person name="Silva E."/>
            <person name="Sirven C."/>
            <person name="Soanes D.M."/>
            <person name="Talbot N.J."/>
            <person name="Templeton M."/>
            <person name="Yandava C."/>
            <person name="Yarden O."/>
            <person name="Zeng Q."/>
            <person name="Rollins J.A."/>
            <person name="Lebrun M.H."/>
            <person name="Dickman M."/>
        </authorList>
    </citation>
    <scope>NUCLEOTIDE SEQUENCE [LARGE SCALE GENOMIC DNA]</scope>
    <source>
        <strain evidence="9 10">B05.10</strain>
    </source>
</reference>
<gene>
    <name evidence="9" type="ORF">BCIN_09g05550</name>
</gene>
<dbReference type="GeneID" id="5432335"/>
<keyword evidence="10" id="KW-1185">Reference proteome</keyword>
<reference evidence="9" key="4">
    <citation type="submission" date="2017-12" db="EMBL/GenBank/DDBJ databases">
        <authorList>
            <person name="van Kan J."/>
        </authorList>
    </citation>
    <scope>NUCLEOTIDE SEQUENCE</scope>
    <source>
        <strain evidence="9">B05.10</strain>
    </source>
</reference>
<dbReference type="Proteomes" id="UP000001798">
    <property type="component" value="Chromosome 9"/>
</dbReference>
<evidence type="ECO:0000256" key="4">
    <source>
        <dbReference type="ARBA" id="ARBA00023015"/>
    </source>
</evidence>
<keyword evidence="5" id="KW-0238">DNA-binding</keyword>
<dbReference type="RefSeq" id="XP_024551031.1">
    <property type="nucleotide sequence ID" value="XM_024695238.1"/>
</dbReference>
<evidence type="ECO:0000256" key="6">
    <source>
        <dbReference type="ARBA" id="ARBA00023163"/>
    </source>
</evidence>
<feature type="domain" description="Zn(2)-C6 fungal-type" evidence="8">
    <location>
        <begin position="9"/>
        <end position="39"/>
    </location>
</feature>
<evidence type="ECO:0000256" key="5">
    <source>
        <dbReference type="ARBA" id="ARBA00023125"/>
    </source>
</evidence>
<evidence type="ECO:0000256" key="7">
    <source>
        <dbReference type="ARBA" id="ARBA00023242"/>
    </source>
</evidence>
<dbReference type="VEuPathDB" id="FungiDB:Bcin09g05550"/>
<dbReference type="PROSITE" id="PS50048">
    <property type="entry name" value="ZN2_CY6_FUNGAL_2"/>
    <property type="match status" value="1"/>
</dbReference>
<dbReference type="AlphaFoldDB" id="A0A384JTC8"/>
<dbReference type="GO" id="GO:0005634">
    <property type="term" value="C:nucleus"/>
    <property type="evidence" value="ECO:0007669"/>
    <property type="project" value="UniProtKB-SubCell"/>
</dbReference>
<comment type="subcellular location">
    <subcellularLocation>
        <location evidence="1">Nucleus</location>
    </subcellularLocation>
</comment>
<evidence type="ECO:0000256" key="2">
    <source>
        <dbReference type="ARBA" id="ARBA00022723"/>
    </source>
</evidence>
<proteinExistence type="predicted"/>
<dbReference type="InterPro" id="IPR052202">
    <property type="entry name" value="Yeast_MetPath_Reg"/>
</dbReference>
<accession>A0A384JTC8</accession>
<organism evidence="9 10">
    <name type="scientific">Botryotinia fuckeliana (strain B05.10)</name>
    <name type="common">Noble rot fungus</name>
    <name type="synonym">Botrytis cinerea</name>
    <dbReference type="NCBI Taxonomy" id="332648"/>
    <lineage>
        <taxon>Eukaryota</taxon>
        <taxon>Fungi</taxon>
        <taxon>Dikarya</taxon>
        <taxon>Ascomycota</taxon>
        <taxon>Pezizomycotina</taxon>
        <taxon>Leotiomycetes</taxon>
        <taxon>Helotiales</taxon>
        <taxon>Sclerotiniaceae</taxon>
        <taxon>Botrytis</taxon>
    </lineage>
</organism>
<dbReference type="GO" id="GO:0045944">
    <property type="term" value="P:positive regulation of transcription by RNA polymerase II"/>
    <property type="evidence" value="ECO:0007669"/>
    <property type="project" value="TreeGrafter"/>
</dbReference>
<dbReference type="InterPro" id="IPR001138">
    <property type="entry name" value="Zn2Cys6_DnaBD"/>
</dbReference>
<keyword evidence="4" id="KW-0805">Transcription regulation</keyword>
<evidence type="ECO:0000313" key="10">
    <source>
        <dbReference type="Proteomes" id="UP000001798"/>
    </source>
</evidence>
<keyword evidence="3" id="KW-0862">Zinc</keyword>
<sequence length="240" mass="27276">MSPPVARLACEPCRQRKCKCDRTLPSCSKCQGAPQRCYYSEANKRGLPPGYLAGIELRLIETENALHRALSKLYNRPDAGFQESPEFLQLSKGEMMEQWQELPLESEVDLEAWWSRKTKYVEPLNGEWGSPEETSTPETQIARRIDGIPSVDWEPTNERHGNVPESTDTIIRETVTSTVSSLPRLSNSIEVQKSPVDPQLQFESEIPDSSGWQRNTQIHNLNDTMAVAESFARAHHKTYF</sequence>
<dbReference type="KEGG" id="bfu:BCIN_09g05550"/>
<dbReference type="GO" id="GO:0043565">
    <property type="term" value="F:sequence-specific DNA binding"/>
    <property type="evidence" value="ECO:0007669"/>
    <property type="project" value="TreeGrafter"/>
</dbReference>
<dbReference type="OrthoDB" id="3862662at2759"/>
<dbReference type="EMBL" id="CP009813">
    <property type="protein sequence ID" value="ATZ53779.1"/>
    <property type="molecule type" value="Genomic_DNA"/>
</dbReference>
<keyword evidence="2" id="KW-0479">Metal-binding</keyword>
<dbReference type="SUPFAM" id="SSF57701">
    <property type="entry name" value="Zn2/Cys6 DNA-binding domain"/>
    <property type="match status" value="1"/>
</dbReference>
<dbReference type="PANTHER" id="PTHR47782">
    <property type="entry name" value="ZN(II)2CYS6 TRANSCRIPTION FACTOR (EUROFUNG)-RELATED"/>
    <property type="match status" value="1"/>
</dbReference>
<dbReference type="RefSeq" id="XP_024551032.1">
    <property type="nucleotide sequence ID" value="XM_024695237.1"/>
</dbReference>